<name>A0A9Q2XJZ1_9PSED</name>
<protein>
    <submittedName>
        <fullName evidence="1">Uncharacterized protein</fullName>
    </submittedName>
</protein>
<comment type="caution">
    <text evidence="1">The sequence shown here is derived from an EMBL/GenBank/DDBJ whole genome shotgun (WGS) entry which is preliminary data.</text>
</comment>
<dbReference type="AlphaFoldDB" id="A0A9Q2XJZ1"/>
<reference evidence="1" key="2">
    <citation type="journal article" date="2023" name="Plant Pathol.">
        <title>Dismantling and reorganizing Pseudomonas marginalis sensu#lato.</title>
        <authorList>
            <person name="Sawada H."/>
            <person name="Fujikawa T."/>
            <person name="Satou M."/>
        </authorList>
    </citation>
    <scope>NUCLEOTIDE SEQUENCE</scope>
    <source>
        <strain evidence="1">MAFF 301350</strain>
    </source>
</reference>
<evidence type="ECO:0000313" key="2">
    <source>
        <dbReference type="Proteomes" id="UP001106592"/>
    </source>
</evidence>
<proteinExistence type="predicted"/>
<keyword evidence="2" id="KW-1185">Reference proteome</keyword>
<evidence type="ECO:0000313" key="1">
    <source>
        <dbReference type="EMBL" id="MBV6287694.1"/>
    </source>
</evidence>
<accession>A0A9Q2XJZ1</accession>
<sequence>MGRFLELDGTQAILNQGCDILCRCVRVFCTAQPVQRCLLESKVIVTSICCQAELLKFRSIEASLRLLRQAEQGEKAMDLVQAHTVLSKARHPQQPAYVPSIFALGGRGYYENPTTDLLAFFAGPQGATWLRRLFPARPAWLCLPAPAA</sequence>
<dbReference type="Proteomes" id="UP001106592">
    <property type="component" value="Unassembled WGS sequence"/>
</dbReference>
<reference evidence="1" key="1">
    <citation type="journal article" date="2022" name="Int. J. Syst. Evol. Microbiol.">
        <title>Pseudomonas aegrilactucae sp. nov. and Pseudomonas morbosilactucae sp. nov., pathogens causing bacterial rot of lettuce in Japan.</title>
        <authorList>
            <person name="Sawada H."/>
            <person name="Fujikawa T."/>
            <person name="Satou M."/>
        </authorList>
    </citation>
    <scope>NUCLEOTIDE SEQUENCE</scope>
    <source>
        <strain evidence="1">MAFF 301350</strain>
    </source>
</reference>
<dbReference type="RefSeq" id="WP_217975728.1">
    <property type="nucleotide sequence ID" value="NZ_JAHTBI010000039.1"/>
</dbReference>
<organism evidence="1 2">
    <name type="scientific">Pseudomonas aegrilactucae</name>
    <dbReference type="NCBI Taxonomy" id="2854028"/>
    <lineage>
        <taxon>Bacteria</taxon>
        <taxon>Pseudomonadati</taxon>
        <taxon>Pseudomonadota</taxon>
        <taxon>Gammaproteobacteria</taxon>
        <taxon>Pseudomonadales</taxon>
        <taxon>Pseudomonadaceae</taxon>
        <taxon>Pseudomonas</taxon>
    </lineage>
</organism>
<dbReference type="EMBL" id="JAHTBI010000039">
    <property type="protein sequence ID" value="MBV6287694.1"/>
    <property type="molecule type" value="Genomic_DNA"/>
</dbReference>
<gene>
    <name evidence="1" type="ORF">KUO17_11755</name>
</gene>